<evidence type="ECO:0000313" key="2">
    <source>
        <dbReference type="Proteomes" id="UP000238479"/>
    </source>
</evidence>
<dbReference type="Gramene" id="PRQ45007">
    <property type="protein sequence ID" value="PRQ45007"/>
    <property type="gene ID" value="RchiOBHm_Chr3g0485461"/>
</dbReference>
<dbReference type="EMBL" id="PDCK01000041">
    <property type="protein sequence ID" value="PRQ45007.1"/>
    <property type="molecule type" value="Genomic_DNA"/>
</dbReference>
<gene>
    <name evidence="1" type="ORF">RchiOBHm_Chr3g0485461</name>
</gene>
<dbReference type="Proteomes" id="UP000238479">
    <property type="component" value="Chromosome 3"/>
</dbReference>
<protein>
    <submittedName>
        <fullName evidence="1">Uncharacterized protein</fullName>
    </submittedName>
</protein>
<sequence length="58" mass="6520">MVGSAPIGHARTKAHPYYSVQVSSMWSGSVQGRHMARLGAFLFSFIKRKVLVPYRILK</sequence>
<proteinExistence type="predicted"/>
<keyword evidence="2" id="KW-1185">Reference proteome</keyword>
<name>A0A2P6RF07_ROSCH</name>
<accession>A0A2P6RF07</accession>
<evidence type="ECO:0000313" key="1">
    <source>
        <dbReference type="EMBL" id="PRQ45007.1"/>
    </source>
</evidence>
<reference evidence="1 2" key="1">
    <citation type="journal article" date="2018" name="Nat. Genet.">
        <title>The Rosa genome provides new insights in the design of modern roses.</title>
        <authorList>
            <person name="Bendahmane M."/>
        </authorList>
    </citation>
    <scope>NUCLEOTIDE SEQUENCE [LARGE SCALE GENOMIC DNA]</scope>
    <source>
        <strain evidence="2">cv. Old Blush</strain>
    </source>
</reference>
<comment type="caution">
    <text evidence="1">The sequence shown here is derived from an EMBL/GenBank/DDBJ whole genome shotgun (WGS) entry which is preliminary data.</text>
</comment>
<dbReference type="AlphaFoldDB" id="A0A2P6RF07"/>
<organism evidence="1 2">
    <name type="scientific">Rosa chinensis</name>
    <name type="common">China rose</name>
    <dbReference type="NCBI Taxonomy" id="74649"/>
    <lineage>
        <taxon>Eukaryota</taxon>
        <taxon>Viridiplantae</taxon>
        <taxon>Streptophyta</taxon>
        <taxon>Embryophyta</taxon>
        <taxon>Tracheophyta</taxon>
        <taxon>Spermatophyta</taxon>
        <taxon>Magnoliopsida</taxon>
        <taxon>eudicotyledons</taxon>
        <taxon>Gunneridae</taxon>
        <taxon>Pentapetalae</taxon>
        <taxon>rosids</taxon>
        <taxon>fabids</taxon>
        <taxon>Rosales</taxon>
        <taxon>Rosaceae</taxon>
        <taxon>Rosoideae</taxon>
        <taxon>Rosoideae incertae sedis</taxon>
        <taxon>Rosa</taxon>
    </lineage>
</organism>